<dbReference type="EMBL" id="JAIWYP010000001">
    <property type="protein sequence ID" value="KAH3888724.1"/>
    <property type="molecule type" value="Genomic_DNA"/>
</dbReference>
<reference evidence="1" key="2">
    <citation type="submission" date="2020-11" db="EMBL/GenBank/DDBJ databases">
        <authorList>
            <person name="McCartney M.A."/>
            <person name="Auch B."/>
            <person name="Kono T."/>
            <person name="Mallez S."/>
            <person name="Becker A."/>
            <person name="Gohl D.M."/>
            <person name="Silverstein K.A.T."/>
            <person name="Koren S."/>
            <person name="Bechman K.B."/>
            <person name="Herman A."/>
            <person name="Abrahante J.E."/>
            <person name="Garbe J."/>
        </authorList>
    </citation>
    <scope>NUCLEOTIDE SEQUENCE</scope>
    <source>
        <strain evidence="1">Duluth1</strain>
        <tissue evidence="1">Whole animal</tissue>
    </source>
</reference>
<accession>A0A9D4N7M6</accession>
<proteinExistence type="predicted"/>
<gene>
    <name evidence="1" type="ORF">DPMN_012764</name>
</gene>
<evidence type="ECO:0000313" key="2">
    <source>
        <dbReference type="Proteomes" id="UP000828390"/>
    </source>
</evidence>
<dbReference type="AlphaFoldDB" id="A0A9D4N7M6"/>
<comment type="caution">
    <text evidence="1">The sequence shown here is derived from an EMBL/GenBank/DDBJ whole genome shotgun (WGS) entry which is preliminary data.</text>
</comment>
<sequence>MHQQQFCCLLHHNTEPLTPPHQIPVRSQLVLSLFSGGCRDFCALILSSFFFKYSCMFSGVRCFWRLIVRV</sequence>
<evidence type="ECO:0000313" key="1">
    <source>
        <dbReference type="EMBL" id="KAH3888724.1"/>
    </source>
</evidence>
<name>A0A9D4N7M6_DREPO</name>
<keyword evidence="2" id="KW-1185">Reference proteome</keyword>
<dbReference type="Proteomes" id="UP000828390">
    <property type="component" value="Unassembled WGS sequence"/>
</dbReference>
<reference evidence="1" key="1">
    <citation type="journal article" date="2019" name="bioRxiv">
        <title>The Genome of the Zebra Mussel, Dreissena polymorpha: A Resource for Invasive Species Research.</title>
        <authorList>
            <person name="McCartney M.A."/>
            <person name="Auch B."/>
            <person name="Kono T."/>
            <person name="Mallez S."/>
            <person name="Zhang Y."/>
            <person name="Obille A."/>
            <person name="Becker A."/>
            <person name="Abrahante J.E."/>
            <person name="Garbe J."/>
            <person name="Badalamenti J.P."/>
            <person name="Herman A."/>
            <person name="Mangelson H."/>
            <person name="Liachko I."/>
            <person name="Sullivan S."/>
            <person name="Sone E.D."/>
            <person name="Koren S."/>
            <person name="Silverstein K.A.T."/>
            <person name="Beckman K.B."/>
            <person name="Gohl D.M."/>
        </authorList>
    </citation>
    <scope>NUCLEOTIDE SEQUENCE</scope>
    <source>
        <strain evidence="1">Duluth1</strain>
        <tissue evidence="1">Whole animal</tissue>
    </source>
</reference>
<protein>
    <submittedName>
        <fullName evidence="1">Uncharacterized protein</fullName>
    </submittedName>
</protein>
<organism evidence="1 2">
    <name type="scientific">Dreissena polymorpha</name>
    <name type="common">Zebra mussel</name>
    <name type="synonym">Mytilus polymorpha</name>
    <dbReference type="NCBI Taxonomy" id="45954"/>
    <lineage>
        <taxon>Eukaryota</taxon>
        <taxon>Metazoa</taxon>
        <taxon>Spiralia</taxon>
        <taxon>Lophotrochozoa</taxon>
        <taxon>Mollusca</taxon>
        <taxon>Bivalvia</taxon>
        <taxon>Autobranchia</taxon>
        <taxon>Heteroconchia</taxon>
        <taxon>Euheterodonta</taxon>
        <taxon>Imparidentia</taxon>
        <taxon>Neoheterodontei</taxon>
        <taxon>Myida</taxon>
        <taxon>Dreissenoidea</taxon>
        <taxon>Dreissenidae</taxon>
        <taxon>Dreissena</taxon>
    </lineage>
</organism>